<feature type="region of interest" description="Disordered" evidence="2">
    <location>
        <begin position="122"/>
        <end position="196"/>
    </location>
</feature>
<feature type="coiled-coil region" evidence="1">
    <location>
        <begin position="229"/>
        <end position="256"/>
    </location>
</feature>
<accession>A0AAV5BYS5</accession>
<keyword evidence="1" id="KW-0175">Coiled coil</keyword>
<evidence type="ECO:0000313" key="4">
    <source>
        <dbReference type="Proteomes" id="UP001054889"/>
    </source>
</evidence>
<protein>
    <recommendedName>
        <fullName evidence="5">Neuroguidin</fullName>
    </recommendedName>
</protein>
<feature type="compositionally biased region" description="Basic and acidic residues" evidence="2">
    <location>
        <begin position="187"/>
        <end position="196"/>
    </location>
</feature>
<dbReference type="EMBL" id="BQKI01000003">
    <property type="protein sequence ID" value="GJM91529.1"/>
    <property type="molecule type" value="Genomic_DNA"/>
</dbReference>
<feature type="compositionally biased region" description="Low complexity" evidence="2">
    <location>
        <begin position="122"/>
        <end position="136"/>
    </location>
</feature>
<dbReference type="PANTHER" id="PTHR13237">
    <property type="entry name" value="SOMETHING ABOUT SILENCING PROTEIN 10-RELATED"/>
    <property type="match status" value="1"/>
</dbReference>
<proteinExistence type="predicted"/>
<dbReference type="Proteomes" id="UP001054889">
    <property type="component" value="Unassembled WGS sequence"/>
</dbReference>
<feature type="compositionally biased region" description="Basic and acidic residues" evidence="2">
    <location>
        <begin position="459"/>
        <end position="480"/>
    </location>
</feature>
<feature type="region of interest" description="Disordered" evidence="2">
    <location>
        <begin position="408"/>
        <end position="428"/>
    </location>
</feature>
<gene>
    <name evidence="3" type="primary">ga07906</name>
    <name evidence="3" type="ORF">PR202_ga07906</name>
</gene>
<dbReference type="Pfam" id="PF04000">
    <property type="entry name" value="Sas10_Utp3"/>
    <property type="match status" value="1"/>
</dbReference>
<name>A0AAV5BYS5_ELECO</name>
<dbReference type="PANTHER" id="PTHR13237:SF9">
    <property type="entry name" value="NEUROGUIDIN"/>
    <property type="match status" value="1"/>
</dbReference>
<comment type="caution">
    <text evidence="3">The sequence shown here is derived from an EMBL/GenBank/DDBJ whole genome shotgun (WGS) entry which is preliminary data.</text>
</comment>
<dbReference type="AlphaFoldDB" id="A0AAV5BYS5"/>
<organism evidence="3 4">
    <name type="scientific">Eleusine coracana subsp. coracana</name>
    <dbReference type="NCBI Taxonomy" id="191504"/>
    <lineage>
        <taxon>Eukaryota</taxon>
        <taxon>Viridiplantae</taxon>
        <taxon>Streptophyta</taxon>
        <taxon>Embryophyta</taxon>
        <taxon>Tracheophyta</taxon>
        <taxon>Spermatophyta</taxon>
        <taxon>Magnoliopsida</taxon>
        <taxon>Liliopsida</taxon>
        <taxon>Poales</taxon>
        <taxon>Poaceae</taxon>
        <taxon>PACMAD clade</taxon>
        <taxon>Chloridoideae</taxon>
        <taxon>Cynodonteae</taxon>
        <taxon>Eleusininae</taxon>
        <taxon>Eleusine</taxon>
    </lineage>
</organism>
<reference evidence="3" key="1">
    <citation type="journal article" date="2018" name="DNA Res.">
        <title>Multiple hybrid de novo genome assembly of finger millet, an orphan allotetraploid crop.</title>
        <authorList>
            <person name="Hatakeyama M."/>
            <person name="Aluri S."/>
            <person name="Balachadran M.T."/>
            <person name="Sivarajan S.R."/>
            <person name="Patrignani A."/>
            <person name="Gruter S."/>
            <person name="Poveda L."/>
            <person name="Shimizu-Inatsugi R."/>
            <person name="Baeten J."/>
            <person name="Francoijs K.J."/>
            <person name="Nataraja K.N."/>
            <person name="Reddy Y.A.N."/>
            <person name="Phadnis S."/>
            <person name="Ravikumar R.L."/>
            <person name="Schlapbach R."/>
            <person name="Sreeman S.M."/>
            <person name="Shimizu K.K."/>
        </authorList>
    </citation>
    <scope>NUCLEOTIDE SEQUENCE</scope>
</reference>
<evidence type="ECO:0000256" key="1">
    <source>
        <dbReference type="SAM" id="Coils"/>
    </source>
</evidence>
<evidence type="ECO:0000256" key="2">
    <source>
        <dbReference type="SAM" id="MobiDB-lite"/>
    </source>
</evidence>
<dbReference type="InterPro" id="IPR007146">
    <property type="entry name" value="Sas10/Utp3/C1D"/>
</dbReference>
<dbReference type="GO" id="GO:0000462">
    <property type="term" value="P:maturation of SSU-rRNA from tricistronic rRNA transcript (SSU-rRNA, 5.8S rRNA, LSU-rRNA)"/>
    <property type="evidence" value="ECO:0007669"/>
    <property type="project" value="TreeGrafter"/>
</dbReference>
<evidence type="ECO:0008006" key="5">
    <source>
        <dbReference type="Google" id="ProtNLM"/>
    </source>
</evidence>
<dbReference type="GO" id="GO:0032040">
    <property type="term" value="C:small-subunit processome"/>
    <property type="evidence" value="ECO:0007669"/>
    <property type="project" value="TreeGrafter"/>
</dbReference>
<feature type="region of interest" description="Disordered" evidence="2">
    <location>
        <begin position="456"/>
        <end position="480"/>
    </location>
</feature>
<reference evidence="3" key="2">
    <citation type="submission" date="2021-12" db="EMBL/GenBank/DDBJ databases">
        <title>Resequencing data analysis of finger millet.</title>
        <authorList>
            <person name="Hatakeyama M."/>
            <person name="Aluri S."/>
            <person name="Balachadran M.T."/>
            <person name="Sivarajan S.R."/>
            <person name="Poveda L."/>
            <person name="Shimizu-Inatsugi R."/>
            <person name="Schlapbach R."/>
            <person name="Sreeman S.M."/>
            <person name="Shimizu K.K."/>
        </authorList>
    </citation>
    <scope>NUCLEOTIDE SEQUENCE</scope>
</reference>
<sequence>MLACPIAQSDSMCSDDAPKLLAALREMKDGLDLVRGKVEALTQKVKQNQLPTANGVGYLEAKNHLLLGYCQDIVYYLLRKAKGLSVDGHPVVRSLVEIRLFLEKIRPIDKKAEYQIQKLTNAADSAAAQDKAPSAVAKRKGEHSDEEDPLKYRPNPDMMDTKSAPDGQDNDGIYRPPKFMPASMDDEDKRHKQASRRDRALARMATENPYLKEIIDDAADRPEEWKETAGDESKEFMRYKRQREEQERQEEELFTRAPVTKRDKQIEKQMMRQMHGYVVNFISEFIRLRGLADGFDLGMNMLFDGDKEDDGGSGKPYARRVYAYLRLHPSPTRTIWPSGSLSTSSNPTPFRLKYVFQAWSRTLVPSSILSPLPPPSGTHDVAALADFDQLARTPLLPHRLGVDCEEDDLEVGERGGQLGRGAEDDKAGEELEVATTTAGTEARNLIRLPCLSAAGRGAGEQRPERLGRDGRRARGGREREEISNWTLTSCVKGKKSDYKGSMA</sequence>
<keyword evidence="4" id="KW-1185">Reference proteome</keyword>
<evidence type="ECO:0000313" key="3">
    <source>
        <dbReference type="EMBL" id="GJM91529.1"/>
    </source>
</evidence>